<proteinExistence type="predicted"/>
<dbReference type="RefSeq" id="XP_017695499.1">
    <property type="nucleotide sequence ID" value="XM_017840010.1"/>
</dbReference>
<feature type="coiled-coil region" evidence="1">
    <location>
        <begin position="87"/>
        <end position="114"/>
    </location>
</feature>
<feature type="compositionally biased region" description="Low complexity" evidence="2">
    <location>
        <begin position="15"/>
        <end position="26"/>
    </location>
</feature>
<gene>
    <name evidence="4" type="primary">LOC108510326</name>
</gene>
<evidence type="ECO:0000313" key="3">
    <source>
        <dbReference type="Proteomes" id="UP000504624"/>
    </source>
</evidence>
<evidence type="ECO:0000313" key="4">
    <source>
        <dbReference type="RefSeq" id="XP_017695499.1"/>
    </source>
</evidence>
<keyword evidence="3" id="KW-1185">Reference proteome</keyword>
<feature type="region of interest" description="Disordered" evidence="2">
    <location>
        <begin position="146"/>
        <end position="215"/>
    </location>
</feature>
<sequence length="245" mass="27189">MFRGEFEDLIPPWNPSETSAGAAAAPSAPPPPEAMEVDPATIPLPEEAKASPQNPLVDELRLQREQMAKLLGAMQEIDSKGGKGKLRELYEKAAKAVQQGIQNIEEQLNKQEAVAWGGREGIKQAILQRQLTIEEGQQLIRQLLGAPEGLTTGEKEQLRRALDGGREDIDVRRRLPFERRGPDPFDRRGPDGARGPPRDDSFDPTKRWRGQEQPRWIPARWVKPWLSKVDAAAAGDSDTRSDPTA</sequence>
<evidence type="ECO:0000256" key="2">
    <source>
        <dbReference type="SAM" id="MobiDB-lite"/>
    </source>
</evidence>
<feature type="compositionally biased region" description="Basic and acidic residues" evidence="2">
    <location>
        <begin position="153"/>
        <end position="212"/>
    </location>
</feature>
<dbReference type="GeneID" id="108510326"/>
<reference evidence="4" key="1">
    <citation type="submission" date="2025-08" db="UniProtKB">
        <authorList>
            <consortium name="RefSeq"/>
        </authorList>
    </citation>
    <scope>IDENTIFICATION</scope>
</reference>
<keyword evidence="1" id="KW-0175">Coiled coil</keyword>
<name>A0A6J0JBG8_9PASS</name>
<dbReference type="Proteomes" id="UP000504624">
    <property type="component" value="Unplaced"/>
</dbReference>
<evidence type="ECO:0000256" key="1">
    <source>
        <dbReference type="SAM" id="Coils"/>
    </source>
</evidence>
<organism evidence="3 4">
    <name type="scientific">Lepidothrix coronata</name>
    <name type="common">blue-crowned manakin</name>
    <dbReference type="NCBI Taxonomy" id="321398"/>
    <lineage>
        <taxon>Eukaryota</taxon>
        <taxon>Metazoa</taxon>
        <taxon>Chordata</taxon>
        <taxon>Craniata</taxon>
        <taxon>Vertebrata</taxon>
        <taxon>Euteleostomi</taxon>
        <taxon>Archelosauria</taxon>
        <taxon>Archosauria</taxon>
        <taxon>Dinosauria</taxon>
        <taxon>Saurischia</taxon>
        <taxon>Theropoda</taxon>
        <taxon>Coelurosauria</taxon>
        <taxon>Aves</taxon>
        <taxon>Neognathae</taxon>
        <taxon>Neoaves</taxon>
        <taxon>Telluraves</taxon>
        <taxon>Australaves</taxon>
        <taxon>Passeriformes</taxon>
        <taxon>Pipridae</taxon>
        <taxon>Lepidothrix</taxon>
    </lineage>
</organism>
<feature type="region of interest" description="Disordered" evidence="2">
    <location>
        <begin position="1"/>
        <end position="56"/>
    </location>
</feature>
<dbReference type="AlphaFoldDB" id="A0A6J0JBG8"/>
<dbReference type="OrthoDB" id="9398474at2759"/>
<accession>A0A6J0JBG8</accession>
<protein>
    <submittedName>
        <fullName evidence="4">Uncharacterized protein LOC108510326</fullName>
    </submittedName>
</protein>